<reference evidence="1 2" key="1">
    <citation type="journal article" date="2019" name="Science">
        <title>Social genes are selection hotspots in kin groups of a soil microbe.</title>
        <authorList>
            <person name="Wielgoss S."/>
            <person name="Wolfensberger R."/>
            <person name="Sun L."/>
            <person name="Fiegna F."/>
            <person name="Velicer G.J."/>
        </authorList>
    </citation>
    <scope>NUCLEOTIDE SEQUENCE [LARGE SCALE GENOMIC DNA]</scope>
    <source>
        <strain evidence="1 2">MC3.5.9c15</strain>
    </source>
</reference>
<accession>A0AAE6G7A9</accession>
<dbReference type="EMBL" id="CP017174">
    <property type="protein sequence ID" value="QDE72251.1"/>
    <property type="molecule type" value="Genomic_DNA"/>
</dbReference>
<dbReference type="Proteomes" id="UP000320179">
    <property type="component" value="Chromosome"/>
</dbReference>
<dbReference type="AlphaFoldDB" id="A0AAE6G7A9"/>
<proteinExistence type="predicted"/>
<name>A0AAE6G7A9_MYXXA</name>
<evidence type="ECO:0000313" key="2">
    <source>
        <dbReference type="Proteomes" id="UP000320179"/>
    </source>
</evidence>
<gene>
    <name evidence="1" type="ORF">BHS09_02560</name>
</gene>
<evidence type="ECO:0000313" key="1">
    <source>
        <dbReference type="EMBL" id="QDE72251.1"/>
    </source>
</evidence>
<protein>
    <submittedName>
        <fullName evidence="1">Uncharacterized protein</fullName>
    </submittedName>
</protein>
<sequence>MTHAARGIHPAPVPAEGLAYTRVQVKLPRPDASRLVPVGLHGVTENALCHLGPRQAEASRLSLGSVSLLFVPAEVTLPAGRLLEAAGGATRVISLTGDYIGYLDSPEHVRNRSGESQLQYFGPELLETFVRAAALTASSLESP</sequence>
<organism evidence="1 2">
    <name type="scientific">Myxococcus xanthus</name>
    <dbReference type="NCBI Taxonomy" id="34"/>
    <lineage>
        <taxon>Bacteria</taxon>
        <taxon>Pseudomonadati</taxon>
        <taxon>Myxococcota</taxon>
        <taxon>Myxococcia</taxon>
        <taxon>Myxococcales</taxon>
        <taxon>Cystobacterineae</taxon>
        <taxon>Myxococcaceae</taxon>
        <taxon>Myxococcus</taxon>
    </lineage>
</organism>